<accession>A0A6C0JA24</accession>
<name>A0A6C0JA24_9ZZZZ</name>
<organism evidence="1">
    <name type="scientific">viral metagenome</name>
    <dbReference type="NCBI Taxonomy" id="1070528"/>
    <lineage>
        <taxon>unclassified sequences</taxon>
        <taxon>metagenomes</taxon>
        <taxon>organismal metagenomes</taxon>
    </lineage>
</organism>
<dbReference type="AlphaFoldDB" id="A0A6C0JA24"/>
<reference evidence="1" key="1">
    <citation type="journal article" date="2020" name="Nature">
        <title>Giant virus diversity and host interactions through global metagenomics.</title>
        <authorList>
            <person name="Schulz F."/>
            <person name="Roux S."/>
            <person name="Paez-Espino D."/>
            <person name="Jungbluth S."/>
            <person name="Walsh D.A."/>
            <person name="Denef V.J."/>
            <person name="McMahon K.D."/>
            <person name="Konstantinidis K.T."/>
            <person name="Eloe-Fadrosh E.A."/>
            <person name="Kyrpides N.C."/>
            <person name="Woyke T."/>
        </authorList>
    </citation>
    <scope>NUCLEOTIDE SEQUENCE</scope>
    <source>
        <strain evidence="1">GVMAG-M-3300025880-76</strain>
    </source>
</reference>
<protein>
    <submittedName>
        <fullName evidence="1">Uncharacterized protein</fullName>
    </submittedName>
</protein>
<proteinExistence type="predicted"/>
<sequence>MSFTRFRYDNSRTQKYLAESTFEGRYMLNTPGNGTEMPLQEDPHIRLQSWGANLSSNAISLENDLLGLTKPLTRDCTEYSSVSPANNQNTYSTTKSFVRQSRVETPAWEVKGVNHIRNESLHHDPQQHTNIPFHNNLNTRILEKDMYASYIYNQN</sequence>
<dbReference type="EMBL" id="MN740361">
    <property type="protein sequence ID" value="QHU02665.1"/>
    <property type="molecule type" value="Genomic_DNA"/>
</dbReference>
<evidence type="ECO:0000313" key="1">
    <source>
        <dbReference type="EMBL" id="QHU02665.1"/>
    </source>
</evidence>